<dbReference type="InterPro" id="IPR036514">
    <property type="entry name" value="SGNH_hydro_sf"/>
</dbReference>
<feature type="transmembrane region" description="Helical" evidence="1">
    <location>
        <begin position="20"/>
        <end position="38"/>
    </location>
</feature>
<keyword evidence="1" id="KW-1133">Transmembrane helix</keyword>
<dbReference type="SUPFAM" id="SSF52266">
    <property type="entry name" value="SGNH hydrolase"/>
    <property type="match status" value="1"/>
</dbReference>
<comment type="caution">
    <text evidence="2">The sequence shown here is derived from an EMBL/GenBank/DDBJ whole genome shotgun (WGS) entry which is preliminary data.</text>
</comment>
<organism evidence="2 3">
    <name type="scientific">Furculomyces boomerangus</name>
    <dbReference type="NCBI Taxonomy" id="61424"/>
    <lineage>
        <taxon>Eukaryota</taxon>
        <taxon>Fungi</taxon>
        <taxon>Fungi incertae sedis</taxon>
        <taxon>Zoopagomycota</taxon>
        <taxon>Kickxellomycotina</taxon>
        <taxon>Harpellomycetes</taxon>
        <taxon>Harpellales</taxon>
        <taxon>Harpellaceae</taxon>
        <taxon>Furculomyces</taxon>
    </lineage>
</organism>
<accession>A0A2T9Y7T5</accession>
<dbReference type="Gene3D" id="3.40.50.1110">
    <property type="entry name" value="SGNH hydrolase"/>
    <property type="match status" value="1"/>
</dbReference>
<evidence type="ECO:0000256" key="1">
    <source>
        <dbReference type="SAM" id="Phobius"/>
    </source>
</evidence>
<keyword evidence="1" id="KW-0472">Membrane</keyword>
<evidence type="ECO:0008006" key="4">
    <source>
        <dbReference type="Google" id="ProtNLM"/>
    </source>
</evidence>
<dbReference type="EMBL" id="MBFT01000630">
    <property type="protein sequence ID" value="PVU88399.1"/>
    <property type="molecule type" value="Genomic_DNA"/>
</dbReference>
<keyword evidence="1" id="KW-0812">Transmembrane</keyword>
<name>A0A2T9Y7T5_9FUNG</name>
<gene>
    <name evidence="2" type="ORF">BB559_005581</name>
</gene>
<dbReference type="OrthoDB" id="57748at2759"/>
<proteinExistence type="predicted"/>
<keyword evidence="3" id="KW-1185">Reference proteome</keyword>
<evidence type="ECO:0000313" key="3">
    <source>
        <dbReference type="Proteomes" id="UP000245699"/>
    </source>
</evidence>
<evidence type="ECO:0000313" key="2">
    <source>
        <dbReference type="EMBL" id="PVU88399.1"/>
    </source>
</evidence>
<reference evidence="2 3" key="1">
    <citation type="journal article" date="2018" name="MBio">
        <title>Comparative Genomics Reveals the Core Gene Toolbox for the Fungus-Insect Symbiosis.</title>
        <authorList>
            <person name="Wang Y."/>
            <person name="Stata M."/>
            <person name="Wang W."/>
            <person name="Stajich J.E."/>
            <person name="White M.M."/>
            <person name="Moncalvo J.M."/>
        </authorList>
    </citation>
    <scope>NUCLEOTIDE SEQUENCE [LARGE SCALE GENOMIC DNA]</scope>
    <source>
        <strain evidence="2 3">AUS-77-4</strain>
    </source>
</reference>
<dbReference type="AlphaFoldDB" id="A0A2T9Y7T5"/>
<protein>
    <recommendedName>
        <fullName evidence="4">SGNH hydrolase-type esterase domain-containing protein</fullName>
    </recommendedName>
</protein>
<dbReference type="Proteomes" id="UP000245699">
    <property type="component" value="Unassembled WGS sequence"/>
</dbReference>
<sequence>MLKCIGFRQAIELIASDFGLFIHICVTSVLNFLFQLFCNNKLYQHKIVVIGDQFGVGCGDSLLSNGFTGLCNHLWKLINKSEVLRQNWVMFNCAEFESRSEDWLPGSEKMLFEGVFENRKFSNCEIVIIMLGVQDGSLFFMGERTQSPDKTAGNIVKIAEALEKMGKTVCVSYVPNPDSWEMKQHNNISQSYEHSTNQYIEKLLGKEKRKSLILGPHCDISNYEYFRSDFYDPERPMFNKKGYGFLCSEFFEILRPTLVRTEFESLLGSK</sequence>